<sequence>MFATRQAITEIGRYCIGLRDTVAGYTLAGVIITLLVLAVIAVAVPLAIIGCITTLFAWGFILVHTTVVYIYGSIMVTYNVLFTKPKRLYPRLGPADRGCPPTYAEWCAIIDAGPYYYPSRPFPRLPDPLIASNGDHDASAKSGKPRVSFLRVPDESSPRRRRKNTCVIIPPPLPSRPGRQPSDLEITAYKASLRIQKDYGFTVSPDESVCDENGELRDIGFFGRSWELRSAYSRRPDHYMAWWEDPTRIAKTKTRRGRTRWRDTSNGRGRRRRG</sequence>
<keyword evidence="2" id="KW-0472">Membrane</keyword>
<comment type="caution">
    <text evidence="3">The sequence shown here is derived from an EMBL/GenBank/DDBJ whole genome shotgun (WGS) entry which is preliminary data.</text>
</comment>
<reference evidence="3" key="1">
    <citation type="journal article" date="2023" name="Mol. Phylogenet. Evol.">
        <title>Genome-scale phylogeny and comparative genomics of the fungal order Sordariales.</title>
        <authorList>
            <person name="Hensen N."/>
            <person name="Bonometti L."/>
            <person name="Westerberg I."/>
            <person name="Brannstrom I.O."/>
            <person name="Guillou S."/>
            <person name="Cros-Aarteil S."/>
            <person name="Calhoun S."/>
            <person name="Haridas S."/>
            <person name="Kuo A."/>
            <person name="Mondo S."/>
            <person name="Pangilinan J."/>
            <person name="Riley R."/>
            <person name="LaButti K."/>
            <person name="Andreopoulos B."/>
            <person name="Lipzen A."/>
            <person name="Chen C."/>
            <person name="Yan M."/>
            <person name="Daum C."/>
            <person name="Ng V."/>
            <person name="Clum A."/>
            <person name="Steindorff A."/>
            <person name="Ohm R.A."/>
            <person name="Martin F."/>
            <person name="Silar P."/>
            <person name="Natvig D.O."/>
            <person name="Lalanne C."/>
            <person name="Gautier V."/>
            <person name="Ament-Velasquez S.L."/>
            <person name="Kruys A."/>
            <person name="Hutchinson M.I."/>
            <person name="Powell A.J."/>
            <person name="Barry K."/>
            <person name="Miller A.N."/>
            <person name="Grigoriev I.V."/>
            <person name="Debuchy R."/>
            <person name="Gladieux P."/>
            <person name="Hiltunen Thoren M."/>
            <person name="Johannesson H."/>
        </authorList>
    </citation>
    <scope>NUCLEOTIDE SEQUENCE</scope>
    <source>
        <strain evidence="3">CBS 757.83</strain>
    </source>
</reference>
<organism evidence="3 4">
    <name type="scientific">Parathielavia hyrcaniae</name>
    <dbReference type="NCBI Taxonomy" id="113614"/>
    <lineage>
        <taxon>Eukaryota</taxon>
        <taxon>Fungi</taxon>
        <taxon>Dikarya</taxon>
        <taxon>Ascomycota</taxon>
        <taxon>Pezizomycotina</taxon>
        <taxon>Sordariomycetes</taxon>
        <taxon>Sordariomycetidae</taxon>
        <taxon>Sordariales</taxon>
        <taxon>Chaetomiaceae</taxon>
        <taxon>Parathielavia</taxon>
    </lineage>
</organism>
<gene>
    <name evidence="3" type="ORF">N658DRAFT_276060</name>
</gene>
<keyword evidence="2" id="KW-0812">Transmembrane</keyword>
<feature type="region of interest" description="Disordered" evidence="1">
    <location>
        <begin position="253"/>
        <end position="274"/>
    </location>
</feature>
<evidence type="ECO:0000313" key="3">
    <source>
        <dbReference type="EMBL" id="KAK4103495.1"/>
    </source>
</evidence>
<feature type="transmembrane region" description="Helical" evidence="2">
    <location>
        <begin position="22"/>
        <end position="49"/>
    </location>
</feature>
<evidence type="ECO:0000256" key="2">
    <source>
        <dbReference type="SAM" id="Phobius"/>
    </source>
</evidence>
<accession>A0AAN6T386</accession>
<evidence type="ECO:0000256" key="1">
    <source>
        <dbReference type="SAM" id="MobiDB-lite"/>
    </source>
</evidence>
<proteinExistence type="predicted"/>
<keyword evidence="4" id="KW-1185">Reference proteome</keyword>
<reference evidence="3" key="2">
    <citation type="submission" date="2023-05" db="EMBL/GenBank/DDBJ databases">
        <authorList>
            <consortium name="Lawrence Berkeley National Laboratory"/>
            <person name="Steindorff A."/>
            <person name="Hensen N."/>
            <person name="Bonometti L."/>
            <person name="Westerberg I."/>
            <person name="Brannstrom I.O."/>
            <person name="Guillou S."/>
            <person name="Cros-Aarteil S."/>
            <person name="Calhoun S."/>
            <person name="Haridas S."/>
            <person name="Kuo A."/>
            <person name="Mondo S."/>
            <person name="Pangilinan J."/>
            <person name="Riley R."/>
            <person name="Labutti K."/>
            <person name="Andreopoulos B."/>
            <person name="Lipzen A."/>
            <person name="Chen C."/>
            <person name="Yanf M."/>
            <person name="Daum C."/>
            <person name="Ng V."/>
            <person name="Clum A."/>
            <person name="Ohm R."/>
            <person name="Martin F."/>
            <person name="Silar P."/>
            <person name="Natvig D."/>
            <person name="Lalanne C."/>
            <person name="Gautier V."/>
            <person name="Ament-Velasquez S.L."/>
            <person name="Kruys A."/>
            <person name="Hutchinson M.I."/>
            <person name="Powell A.J."/>
            <person name="Barry K."/>
            <person name="Miller A.N."/>
            <person name="Grigoriev I.V."/>
            <person name="Debuchy R."/>
            <person name="Gladieux P."/>
            <person name="Thoren M.H."/>
            <person name="Johannesson H."/>
        </authorList>
    </citation>
    <scope>NUCLEOTIDE SEQUENCE</scope>
    <source>
        <strain evidence="3">CBS 757.83</strain>
    </source>
</reference>
<dbReference type="EMBL" id="MU863628">
    <property type="protein sequence ID" value="KAK4103495.1"/>
    <property type="molecule type" value="Genomic_DNA"/>
</dbReference>
<keyword evidence="2" id="KW-1133">Transmembrane helix</keyword>
<dbReference type="AlphaFoldDB" id="A0AAN6T386"/>
<name>A0AAN6T386_9PEZI</name>
<protein>
    <submittedName>
        <fullName evidence="3">Uncharacterized protein</fullName>
    </submittedName>
</protein>
<dbReference type="Proteomes" id="UP001305647">
    <property type="component" value="Unassembled WGS sequence"/>
</dbReference>
<feature type="transmembrane region" description="Helical" evidence="2">
    <location>
        <begin position="55"/>
        <end position="81"/>
    </location>
</feature>
<evidence type="ECO:0000313" key="4">
    <source>
        <dbReference type="Proteomes" id="UP001305647"/>
    </source>
</evidence>